<evidence type="ECO:0000313" key="1">
    <source>
        <dbReference type="EMBL" id="MBX23480.1"/>
    </source>
</evidence>
<reference evidence="1" key="1">
    <citation type="submission" date="2018-02" db="EMBL/GenBank/DDBJ databases">
        <title>Rhizophora mucronata_Transcriptome.</title>
        <authorList>
            <person name="Meera S.P."/>
            <person name="Sreeshan A."/>
            <person name="Augustine A."/>
        </authorList>
    </citation>
    <scope>NUCLEOTIDE SEQUENCE</scope>
    <source>
        <tissue evidence="1">Leaf</tissue>
    </source>
</reference>
<organism evidence="1">
    <name type="scientific">Rhizophora mucronata</name>
    <name type="common">Asiatic mangrove</name>
    <dbReference type="NCBI Taxonomy" id="61149"/>
    <lineage>
        <taxon>Eukaryota</taxon>
        <taxon>Viridiplantae</taxon>
        <taxon>Streptophyta</taxon>
        <taxon>Embryophyta</taxon>
        <taxon>Tracheophyta</taxon>
        <taxon>Spermatophyta</taxon>
        <taxon>Magnoliopsida</taxon>
        <taxon>eudicotyledons</taxon>
        <taxon>Gunneridae</taxon>
        <taxon>Pentapetalae</taxon>
        <taxon>rosids</taxon>
        <taxon>fabids</taxon>
        <taxon>Malpighiales</taxon>
        <taxon>Rhizophoraceae</taxon>
        <taxon>Rhizophora</taxon>
    </lineage>
</organism>
<proteinExistence type="predicted"/>
<protein>
    <submittedName>
        <fullName evidence="1">Uncharacterized protein</fullName>
    </submittedName>
</protein>
<dbReference type="EMBL" id="GGEC01042996">
    <property type="protein sequence ID" value="MBX23480.1"/>
    <property type="molecule type" value="Transcribed_RNA"/>
</dbReference>
<dbReference type="AlphaFoldDB" id="A0A2P2LZS4"/>
<accession>A0A2P2LZS4</accession>
<sequence>MFSFVCSRACSFSMILVIFSNLSWGHLQVSIPVAFLFHYRRLFHVVVGGFRCILIGV</sequence>
<name>A0A2P2LZS4_RHIMU</name>